<dbReference type="AlphaFoldDB" id="A0A084QYB0"/>
<evidence type="ECO:0000313" key="2">
    <source>
        <dbReference type="EMBL" id="KFA68945.1"/>
    </source>
</evidence>
<evidence type="ECO:0000313" key="3">
    <source>
        <dbReference type="Proteomes" id="UP000028524"/>
    </source>
</evidence>
<proteinExistence type="predicted"/>
<gene>
    <name evidence="2" type="ORF">S40285_10306</name>
</gene>
<dbReference type="EMBL" id="KL659661">
    <property type="protein sequence ID" value="KFA68945.1"/>
    <property type="molecule type" value="Genomic_DNA"/>
</dbReference>
<dbReference type="InParanoid" id="A0A084QYB0"/>
<sequence length="177" mass="19786">MADVTRTENSSQGQEGPKHDADVDSLFDADTLCNANSLSNATTLCDTNSPSDPATLCDTNSLFDPATLYGDAKSKVDVAQSDLPPPETMVVIVVGGGNSMLAFRRQFDPILARFSSYSVRNVKDCWLSLTGKVEDAQLIDEYYVMRNWLEKRDFVETFCHFGRRFEHIELVKGLREY</sequence>
<accession>A0A084QYB0</accession>
<name>A0A084QYB0_STAC4</name>
<feature type="region of interest" description="Disordered" evidence="1">
    <location>
        <begin position="1"/>
        <end position="23"/>
    </location>
</feature>
<keyword evidence="3" id="KW-1185">Reference proteome</keyword>
<evidence type="ECO:0000256" key="1">
    <source>
        <dbReference type="SAM" id="MobiDB-lite"/>
    </source>
</evidence>
<dbReference type="Proteomes" id="UP000028524">
    <property type="component" value="Unassembled WGS sequence"/>
</dbReference>
<protein>
    <submittedName>
        <fullName evidence="2">Uncharacterized protein</fullName>
    </submittedName>
</protein>
<reference evidence="2 3" key="1">
    <citation type="journal article" date="2014" name="BMC Genomics">
        <title>Comparative genome sequencing reveals chemotype-specific gene clusters in the toxigenic black mold Stachybotrys.</title>
        <authorList>
            <person name="Semeiks J."/>
            <person name="Borek D."/>
            <person name="Otwinowski Z."/>
            <person name="Grishin N.V."/>
        </authorList>
    </citation>
    <scope>NUCLEOTIDE SEQUENCE [LARGE SCALE GENOMIC DNA]</scope>
    <source>
        <strain evidence="2 3">IBT 40285</strain>
    </source>
</reference>
<dbReference type="HOGENOM" id="CLU_1518823_0_0_1"/>
<organism evidence="2 3">
    <name type="scientific">Stachybotrys chlorohalonatus (strain IBT 40285)</name>
    <dbReference type="NCBI Taxonomy" id="1283841"/>
    <lineage>
        <taxon>Eukaryota</taxon>
        <taxon>Fungi</taxon>
        <taxon>Dikarya</taxon>
        <taxon>Ascomycota</taxon>
        <taxon>Pezizomycotina</taxon>
        <taxon>Sordariomycetes</taxon>
        <taxon>Hypocreomycetidae</taxon>
        <taxon>Hypocreales</taxon>
        <taxon>Stachybotryaceae</taxon>
        <taxon>Stachybotrys</taxon>
    </lineage>
</organism>